<gene>
    <name evidence="1" type="ORF">Syun_028046</name>
</gene>
<comment type="caution">
    <text evidence="1">The sequence shown here is derived from an EMBL/GenBank/DDBJ whole genome shotgun (WGS) entry which is preliminary data.</text>
</comment>
<proteinExistence type="predicted"/>
<name>A0AAP0HRT2_9MAGN</name>
<dbReference type="EMBL" id="JBBNAF010000012">
    <property type="protein sequence ID" value="KAK9093135.1"/>
    <property type="molecule type" value="Genomic_DNA"/>
</dbReference>
<reference evidence="1 2" key="1">
    <citation type="submission" date="2024-01" db="EMBL/GenBank/DDBJ databases">
        <title>Genome assemblies of Stephania.</title>
        <authorList>
            <person name="Yang L."/>
        </authorList>
    </citation>
    <scope>NUCLEOTIDE SEQUENCE [LARGE SCALE GENOMIC DNA]</scope>
    <source>
        <strain evidence="1">YNDBR</strain>
        <tissue evidence="1">Leaf</tissue>
    </source>
</reference>
<organism evidence="1 2">
    <name type="scientific">Stephania yunnanensis</name>
    <dbReference type="NCBI Taxonomy" id="152371"/>
    <lineage>
        <taxon>Eukaryota</taxon>
        <taxon>Viridiplantae</taxon>
        <taxon>Streptophyta</taxon>
        <taxon>Embryophyta</taxon>
        <taxon>Tracheophyta</taxon>
        <taxon>Spermatophyta</taxon>
        <taxon>Magnoliopsida</taxon>
        <taxon>Ranunculales</taxon>
        <taxon>Menispermaceae</taxon>
        <taxon>Menispermoideae</taxon>
        <taxon>Cissampelideae</taxon>
        <taxon>Stephania</taxon>
    </lineage>
</organism>
<evidence type="ECO:0000313" key="2">
    <source>
        <dbReference type="Proteomes" id="UP001420932"/>
    </source>
</evidence>
<dbReference type="AlphaFoldDB" id="A0AAP0HRT2"/>
<keyword evidence="2" id="KW-1185">Reference proteome</keyword>
<protein>
    <submittedName>
        <fullName evidence="1">Uncharacterized protein</fullName>
    </submittedName>
</protein>
<evidence type="ECO:0000313" key="1">
    <source>
        <dbReference type="EMBL" id="KAK9093135.1"/>
    </source>
</evidence>
<dbReference type="InterPro" id="IPR051150">
    <property type="entry name" value="SWT21/TCAB1_mRNA_Telomere"/>
</dbReference>
<dbReference type="Proteomes" id="UP001420932">
    <property type="component" value="Unassembled WGS sequence"/>
</dbReference>
<accession>A0AAP0HRT2</accession>
<dbReference type="PANTHER" id="PTHR13211:SF0">
    <property type="entry name" value="TELOMERASE CAJAL BODY PROTEIN 1"/>
    <property type="match status" value="1"/>
</dbReference>
<dbReference type="PANTHER" id="PTHR13211">
    <property type="entry name" value="TELOMERASE CAJAL BODY PROTEIN 1"/>
    <property type="match status" value="1"/>
</dbReference>
<sequence>MVKENNKDTVKGGIRYLEAKKALLLAYSQAICFFQTDLVIHLHRCCRRCYKAVILFFINPEQFFDYDWQPLFSDGYNKSIRVFDLHRPGRDFEQYSTIQGNKEGQSGIISALAFCPPIVVC</sequence>